<gene>
    <name evidence="4" type="ORF">EDS130_LOCUS8880</name>
    <name evidence="5" type="ORF">XAT740_LOCUS11096</name>
</gene>
<evidence type="ECO:0000259" key="3">
    <source>
        <dbReference type="SMART" id="SM01117"/>
    </source>
</evidence>
<dbReference type="Proteomes" id="UP000663852">
    <property type="component" value="Unassembled WGS sequence"/>
</dbReference>
<dbReference type="InterPro" id="IPR036400">
    <property type="entry name" value="Cyt_B5-like_heme/steroid_sf"/>
</dbReference>
<dbReference type="EMBL" id="CAJNOJ010000029">
    <property type="protein sequence ID" value="CAF0882858.1"/>
    <property type="molecule type" value="Genomic_DNA"/>
</dbReference>
<dbReference type="GO" id="GO:0005783">
    <property type="term" value="C:endoplasmic reticulum"/>
    <property type="evidence" value="ECO:0007669"/>
    <property type="project" value="TreeGrafter"/>
</dbReference>
<dbReference type="Gene3D" id="3.10.120.10">
    <property type="entry name" value="Cytochrome b5-like heme/steroid binding domain"/>
    <property type="match status" value="1"/>
</dbReference>
<name>A0A814DN83_ADIRI</name>
<dbReference type="Proteomes" id="UP000663828">
    <property type="component" value="Unassembled WGS sequence"/>
</dbReference>
<dbReference type="SUPFAM" id="SSF55856">
    <property type="entry name" value="Cytochrome b5-like heme/steroid binding domain"/>
    <property type="match status" value="1"/>
</dbReference>
<evidence type="ECO:0000256" key="2">
    <source>
        <dbReference type="SAM" id="Phobius"/>
    </source>
</evidence>
<dbReference type="FunFam" id="3.10.120.10:FF:000003">
    <property type="entry name" value="membrane-associated progesterone receptor component 1"/>
    <property type="match status" value="1"/>
</dbReference>
<feature type="transmembrane region" description="Helical" evidence="2">
    <location>
        <begin position="20"/>
        <end position="42"/>
    </location>
</feature>
<dbReference type="SMART" id="SM01117">
    <property type="entry name" value="Cyt-b5"/>
    <property type="match status" value="1"/>
</dbReference>
<comment type="similarity">
    <text evidence="1">Belongs to the cytochrome b5 family. MAPR subfamily.</text>
</comment>
<evidence type="ECO:0000256" key="1">
    <source>
        <dbReference type="ARBA" id="ARBA00038357"/>
    </source>
</evidence>
<proteinExistence type="inferred from homology"/>
<organism evidence="5 6">
    <name type="scientific">Adineta ricciae</name>
    <name type="common">Rotifer</name>
    <dbReference type="NCBI Taxonomy" id="249248"/>
    <lineage>
        <taxon>Eukaryota</taxon>
        <taxon>Metazoa</taxon>
        <taxon>Spiralia</taxon>
        <taxon>Gnathifera</taxon>
        <taxon>Rotifera</taxon>
        <taxon>Eurotatoria</taxon>
        <taxon>Bdelloidea</taxon>
        <taxon>Adinetida</taxon>
        <taxon>Adinetidae</taxon>
        <taxon>Adineta</taxon>
    </lineage>
</organism>
<dbReference type="PANTHER" id="PTHR10281">
    <property type="entry name" value="MEMBRANE-ASSOCIATED PROGESTERONE RECEPTOR COMPONENT-RELATED"/>
    <property type="match status" value="1"/>
</dbReference>
<evidence type="ECO:0000313" key="6">
    <source>
        <dbReference type="Proteomes" id="UP000663828"/>
    </source>
</evidence>
<dbReference type="Pfam" id="PF00173">
    <property type="entry name" value="Cyt-b5"/>
    <property type="match status" value="1"/>
</dbReference>
<evidence type="ECO:0000313" key="4">
    <source>
        <dbReference type="EMBL" id="CAF0882858.1"/>
    </source>
</evidence>
<dbReference type="OrthoDB" id="547796at2759"/>
<dbReference type="InterPro" id="IPR001199">
    <property type="entry name" value="Cyt_B5-like_heme/steroid-bd"/>
</dbReference>
<feature type="domain" description="Cytochrome b5 heme-binding" evidence="3">
    <location>
        <begin position="72"/>
        <end position="171"/>
    </location>
</feature>
<keyword evidence="6" id="KW-1185">Reference proteome</keyword>
<protein>
    <recommendedName>
        <fullName evidence="3">Cytochrome b5 heme-binding domain-containing protein</fullName>
    </recommendedName>
</protein>
<keyword evidence="2" id="KW-0472">Membrane</keyword>
<keyword evidence="2" id="KW-1133">Transmembrane helix</keyword>
<dbReference type="AlphaFoldDB" id="A0A814DN83"/>
<dbReference type="GO" id="GO:0016020">
    <property type="term" value="C:membrane"/>
    <property type="evidence" value="ECO:0007669"/>
    <property type="project" value="TreeGrafter"/>
</dbReference>
<dbReference type="PANTHER" id="PTHR10281:SF106">
    <property type="entry name" value="IP06960P-RELATED"/>
    <property type="match status" value="1"/>
</dbReference>
<comment type="caution">
    <text evidence="5">The sequence shown here is derived from an EMBL/GenBank/DDBJ whole genome shotgun (WGS) entry which is preliminary data.</text>
</comment>
<keyword evidence="2" id="KW-0812">Transmembrane</keyword>
<evidence type="ECO:0000313" key="5">
    <source>
        <dbReference type="EMBL" id="CAF0959399.1"/>
    </source>
</evidence>
<dbReference type="InterPro" id="IPR050577">
    <property type="entry name" value="MAPR/NEUFC/NENF-like"/>
</dbReference>
<dbReference type="EMBL" id="CAJNOR010000603">
    <property type="protein sequence ID" value="CAF0959399.1"/>
    <property type="molecule type" value="Genomic_DNA"/>
</dbReference>
<accession>A0A814DN83</accession>
<reference evidence="5" key="1">
    <citation type="submission" date="2021-02" db="EMBL/GenBank/DDBJ databases">
        <authorList>
            <person name="Nowell W R."/>
        </authorList>
    </citation>
    <scope>NUCLEOTIDE SEQUENCE</scope>
</reference>
<sequence>MDSESNGSFIGKIIGLFQRLIYDIVTSPINLILVILIVFLLVKLLRLRRKPNDYPSSVKMPPQLPKMPKQDLTVEQLRGYNGVDSNGRILTAIYGDIFDVSRRSDLYGPGGSYSLFAGRDATRALSKMQLTQSLFSDEYDDLADLTDNERSTARNWHEDFREKYDIVGRLLKAGEKPSVYLSEESAVDGNANSGNKKAD</sequence>